<keyword evidence="3" id="KW-1185">Reference proteome</keyword>
<evidence type="ECO:0000256" key="1">
    <source>
        <dbReference type="SAM" id="SignalP"/>
    </source>
</evidence>
<dbReference type="AlphaFoldDB" id="A0A919YN56"/>
<comment type="caution">
    <text evidence="2">The sequence shown here is derived from an EMBL/GenBank/DDBJ whole genome shotgun (WGS) entry which is preliminary data.</text>
</comment>
<dbReference type="RefSeq" id="WP_213514529.1">
    <property type="nucleotide sequence ID" value="NZ_BOSE01000003.1"/>
</dbReference>
<feature type="signal peptide" evidence="1">
    <location>
        <begin position="1"/>
        <end position="19"/>
    </location>
</feature>
<gene>
    <name evidence="2" type="ORF">J40TS1_18990</name>
</gene>
<reference evidence="2" key="1">
    <citation type="submission" date="2021-03" db="EMBL/GenBank/DDBJ databases">
        <title>Antimicrobial resistance genes in bacteria isolated from Japanese honey, and their potential for conferring macrolide and lincosamide resistance in the American foulbrood pathogen Paenibacillus larvae.</title>
        <authorList>
            <person name="Okamoto M."/>
            <person name="Kumagai M."/>
            <person name="Kanamori H."/>
            <person name="Takamatsu D."/>
        </authorList>
    </citation>
    <scope>NUCLEOTIDE SEQUENCE</scope>
    <source>
        <strain evidence="2">J40TS1</strain>
    </source>
</reference>
<dbReference type="PROSITE" id="PS51257">
    <property type="entry name" value="PROKAR_LIPOPROTEIN"/>
    <property type="match status" value="1"/>
</dbReference>
<evidence type="ECO:0008006" key="4">
    <source>
        <dbReference type="Google" id="ProtNLM"/>
    </source>
</evidence>
<name>A0A919YN56_9BACL</name>
<organism evidence="2 3">
    <name type="scientific">Paenibacillus montaniterrae</name>
    <dbReference type="NCBI Taxonomy" id="429341"/>
    <lineage>
        <taxon>Bacteria</taxon>
        <taxon>Bacillati</taxon>
        <taxon>Bacillota</taxon>
        <taxon>Bacilli</taxon>
        <taxon>Bacillales</taxon>
        <taxon>Paenibacillaceae</taxon>
        <taxon>Paenibacillus</taxon>
    </lineage>
</organism>
<evidence type="ECO:0000313" key="3">
    <source>
        <dbReference type="Proteomes" id="UP000683139"/>
    </source>
</evidence>
<dbReference type="EMBL" id="BOSE01000003">
    <property type="protein sequence ID" value="GIP16257.1"/>
    <property type="molecule type" value="Genomic_DNA"/>
</dbReference>
<sequence length="124" mass="14025">MRIVTIICFISLIFLLSSCETGPQNTISSNELNGFSDKLELTYGNGHTKVIEDLATRENLIELIKSNQYKRVNKPDSVGQSFTIQLQQNLRYTSPGYLHNGTEIYKATDIDIVTKIQKLISELK</sequence>
<protein>
    <recommendedName>
        <fullName evidence="4">Lipoprotein</fullName>
    </recommendedName>
</protein>
<feature type="chain" id="PRO_5039014494" description="Lipoprotein" evidence="1">
    <location>
        <begin position="20"/>
        <end position="124"/>
    </location>
</feature>
<evidence type="ECO:0000313" key="2">
    <source>
        <dbReference type="EMBL" id="GIP16257.1"/>
    </source>
</evidence>
<proteinExistence type="predicted"/>
<dbReference type="Proteomes" id="UP000683139">
    <property type="component" value="Unassembled WGS sequence"/>
</dbReference>
<accession>A0A919YN56</accession>
<keyword evidence="1" id="KW-0732">Signal</keyword>